<dbReference type="PANTHER" id="PTHR11006:SF60">
    <property type="entry name" value="PROTEIN ARGININE N-METHYLTRANSFERASE 9"/>
    <property type="match status" value="1"/>
</dbReference>
<evidence type="ECO:0000313" key="4">
    <source>
        <dbReference type="EMBL" id="TMS39125.1"/>
    </source>
</evidence>
<name>A0A4U8V1A9_STECR</name>
<dbReference type="STRING" id="34508.A0A4U8V1A9"/>
<evidence type="ECO:0000256" key="2">
    <source>
        <dbReference type="PROSITE-ProRule" id="PRU01015"/>
    </source>
</evidence>
<dbReference type="OrthoDB" id="5980806at2759"/>
<proteinExistence type="predicted"/>
<reference evidence="4 5" key="2">
    <citation type="journal article" date="2019" name="G3 (Bethesda)">
        <title>Hybrid Assembly of the Genome of the Entomopathogenic Nematode Steinernema carpocapsae Identifies the X-Chromosome.</title>
        <authorList>
            <person name="Serra L."/>
            <person name="Macchietto M."/>
            <person name="Macias-Munoz A."/>
            <person name="McGill C.J."/>
            <person name="Rodriguez I.M."/>
            <person name="Rodriguez B."/>
            <person name="Murad R."/>
            <person name="Mortazavi A."/>
        </authorList>
    </citation>
    <scope>NUCLEOTIDE SEQUENCE [LARGE SCALE GENOMIC DNA]</scope>
    <source>
        <strain evidence="4 5">ALL</strain>
    </source>
</reference>
<dbReference type="SUPFAM" id="SSF53335">
    <property type="entry name" value="S-adenosyl-L-methionine-dependent methyltransferases"/>
    <property type="match status" value="1"/>
</dbReference>
<evidence type="ECO:0000256" key="1">
    <source>
        <dbReference type="ARBA" id="ARBA00022691"/>
    </source>
</evidence>
<keyword evidence="5" id="KW-1185">Reference proteome</keyword>
<protein>
    <recommendedName>
        <fullName evidence="3">Methyltransferase domain-containing protein</fullName>
    </recommendedName>
</protein>
<feature type="domain" description="Methyltransferase" evidence="3">
    <location>
        <begin position="223"/>
        <end position="320"/>
    </location>
</feature>
<keyword evidence="2" id="KW-0808">Transferase</keyword>
<dbReference type="EMBL" id="AZBU02000001">
    <property type="protein sequence ID" value="TMS39125.1"/>
    <property type="molecule type" value="Genomic_DNA"/>
</dbReference>
<dbReference type="AlphaFoldDB" id="A0A4U8V1A9"/>
<dbReference type="InterPro" id="IPR025799">
    <property type="entry name" value="Arg_MeTrfase"/>
</dbReference>
<dbReference type="Pfam" id="PF13649">
    <property type="entry name" value="Methyltransf_25"/>
    <property type="match status" value="1"/>
</dbReference>
<dbReference type="Gene3D" id="3.40.50.150">
    <property type="entry name" value="Vaccinia Virus protein VP39"/>
    <property type="match status" value="1"/>
</dbReference>
<evidence type="ECO:0000313" key="5">
    <source>
        <dbReference type="Proteomes" id="UP000298663"/>
    </source>
</evidence>
<dbReference type="PROSITE" id="PS51678">
    <property type="entry name" value="SAM_MT_PRMT"/>
    <property type="match status" value="1"/>
</dbReference>
<evidence type="ECO:0000259" key="3">
    <source>
        <dbReference type="Pfam" id="PF13649"/>
    </source>
</evidence>
<dbReference type="InterPro" id="IPR029063">
    <property type="entry name" value="SAM-dependent_MTases_sf"/>
</dbReference>
<dbReference type="InterPro" id="IPR041698">
    <property type="entry name" value="Methyltransf_25"/>
</dbReference>
<dbReference type="GO" id="GO:0016274">
    <property type="term" value="F:protein-arginine N-methyltransferase activity"/>
    <property type="evidence" value="ECO:0007669"/>
    <property type="project" value="InterPro"/>
</dbReference>
<keyword evidence="1 2" id="KW-0949">S-adenosyl-L-methionine</keyword>
<dbReference type="CDD" id="cd02440">
    <property type="entry name" value="AdoMet_MTases"/>
    <property type="match status" value="1"/>
</dbReference>
<keyword evidence="2" id="KW-0489">Methyltransferase</keyword>
<dbReference type="GO" id="GO:0042054">
    <property type="term" value="F:histone methyltransferase activity"/>
    <property type="evidence" value="ECO:0007669"/>
    <property type="project" value="TreeGrafter"/>
</dbReference>
<accession>A0A4U8V1A9</accession>
<dbReference type="GO" id="GO:0032259">
    <property type="term" value="P:methylation"/>
    <property type="evidence" value="ECO:0007669"/>
    <property type="project" value="UniProtKB-KW"/>
</dbReference>
<dbReference type="GO" id="GO:0005634">
    <property type="term" value="C:nucleus"/>
    <property type="evidence" value="ECO:0007669"/>
    <property type="project" value="TreeGrafter"/>
</dbReference>
<organism evidence="4 5">
    <name type="scientific">Steinernema carpocapsae</name>
    <name type="common">Entomopathogenic nematode</name>
    <dbReference type="NCBI Taxonomy" id="34508"/>
    <lineage>
        <taxon>Eukaryota</taxon>
        <taxon>Metazoa</taxon>
        <taxon>Ecdysozoa</taxon>
        <taxon>Nematoda</taxon>
        <taxon>Chromadorea</taxon>
        <taxon>Rhabditida</taxon>
        <taxon>Tylenchina</taxon>
        <taxon>Panagrolaimomorpha</taxon>
        <taxon>Strongyloidoidea</taxon>
        <taxon>Steinernematidae</taxon>
        <taxon>Steinernema</taxon>
    </lineage>
</organism>
<dbReference type="Gene3D" id="2.70.160.11">
    <property type="entry name" value="Hnrnp arginine n-methyltransferase1"/>
    <property type="match status" value="1"/>
</dbReference>
<dbReference type="Proteomes" id="UP000298663">
    <property type="component" value="Chromosome X"/>
</dbReference>
<dbReference type="PANTHER" id="PTHR11006">
    <property type="entry name" value="PROTEIN ARGININE N-METHYLTRANSFERASE"/>
    <property type="match status" value="1"/>
</dbReference>
<sequence>MIGERPVDVVLFSSSVLGKAPLSSSAVSLIVSPFFIFLFVADHNKSIFKQTAMGSLNRITEMPRINMLEVARQKVREQDFGTAVGAYISFLMSTSDQVRFELVDEFQGLLLVSYRHMQAFYFEGLYDVVTSLYPNHMFPLIFWSDHYYATRQFLHAVTLSRKILGYRTEPEERCRLIIRIQNAAEQSFDAWHFCMINDQNRNAAFKLAVQDAIVINPAAERAVLDIGCGTGLLSAYASKGYANTVLAIEENPTMQAIAETVFRNNCCENVTLMKAHSSQVNLSDAEKCDILVTETLDCAAFGEGILSTVYDAHCRLLKPNPLVIPSQVDLFIFVAHNPEFLKHHVHKTVNGTILSKYAAHPCLKSDDPYWSCYLDDLDMETEFLSEATAALSVDFQDVAYLKRLVEEGINQIIEVDITKTGEASAIVACWRSDLFGGTTISTFPSEKGCWEQAVFPFPKPLSLVEDQKLEVTMTLEKNAIRFYTELSQSDWESSICTVKDEDLMKKLNSNHVPTFFQKATVGLPTTSRILDMTNLPTVSRVIQDRFPNCYSYANGEDHTEVGRQFDLKYDEEAIKDGCDYIIHWPVNSSSMLDHTAIVMLADIIKSCPNASIIPSKLSIVGQLIESDQMKRKTRLDLTAQHGVDISPLAEFNLFHYEEIPSKRFKGKALSEETVLRNIDFTDSSNEPQEVKITATKAGRAVGVLYHIAAGDYASKEEFHCSMVMLSRPTNVIPGSEITLSSYFVDHKLVFAHM</sequence>
<reference evidence="4 5" key="1">
    <citation type="journal article" date="2015" name="Genome Biol.">
        <title>Comparative genomics of Steinernema reveals deeply conserved gene regulatory networks.</title>
        <authorList>
            <person name="Dillman A.R."/>
            <person name="Macchietto M."/>
            <person name="Porter C.F."/>
            <person name="Rogers A."/>
            <person name="Williams B."/>
            <person name="Antoshechkin I."/>
            <person name="Lee M.M."/>
            <person name="Goodwin Z."/>
            <person name="Lu X."/>
            <person name="Lewis E.E."/>
            <person name="Goodrich-Blair H."/>
            <person name="Stock S.P."/>
            <person name="Adams B.J."/>
            <person name="Sternberg P.W."/>
            <person name="Mortazavi A."/>
        </authorList>
    </citation>
    <scope>NUCLEOTIDE SEQUENCE [LARGE SCALE GENOMIC DNA]</scope>
    <source>
        <strain evidence="4 5">ALL</strain>
    </source>
</reference>
<comment type="caution">
    <text evidence="4">The sequence shown here is derived from an EMBL/GenBank/DDBJ whole genome shotgun (WGS) entry which is preliminary data.</text>
</comment>
<dbReference type="EMBL" id="CM016762">
    <property type="protein sequence ID" value="TMS39125.1"/>
    <property type="molecule type" value="Genomic_DNA"/>
</dbReference>
<gene>
    <name evidence="4" type="ORF">L596_005698</name>
</gene>